<dbReference type="EMBL" id="AHYR01000003">
    <property type="protein sequence ID" value="EOT43487.1"/>
    <property type="molecule type" value="Genomic_DNA"/>
</dbReference>
<keyword evidence="3" id="KW-0804">Transcription</keyword>
<evidence type="ECO:0000256" key="2">
    <source>
        <dbReference type="ARBA" id="ARBA00023125"/>
    </source>
</evidence>
<dbReference type="PRINTS" id="PR00598">
    <property type="entry name" value="HTHMARR"/>
</dbReference>
<accession>S0KFJ4</accession>
<dbReference type="Pfam" id="PF01047">
    <property type="entry name" value="MarR"/>
    <property type="match status" value="1"/>
</dbReference>
<dbReference type="HOGENOM" id="CLU_083287_15_4_9"/>
<proteinExistence type="predicted"/>
<dbReference type="OrthoDB" id="2608887at2"/>
<evidence type="ECO:0000313" key="6">
    <source>
        <dbReference type="Proteomes" id="UP000014127"/>
    </source>
</evidence>
<dbReference type="STRING" id="44009.RV01_GL000030"/>
<dbReference type="PANTHER" id="PTHR42756">
    <property type="entry name" value="TRANSCRIPTIONAL REGULATOR, MARR"/>
    <property type="match status" value="1"/>
</dbReference>
<dbReference type="GO" id="GO:0003700">
    <property type="term" value="F:DNA-binding transcription factor activity"/>
    <property type="evidence" value="ECO:0007669"/>
    <property type="project" value="InterPro"/>
</dbReference>
<evidence type="ECO:0000259" key="4">
    <source>
        <dbReference type="PROSITE" id="PS50995"/>
    </source>
</evidence>
<sequence>MEKEIFKSLFQIVNFFNDSKHDIDLLRKVGVKEDQNLLPIIVRVGMAETINIGDLAKQMGKTHSSTSRQVDKFEKQGLLTTTYNNKDRRIREISLTSQGIALFDLISEVRFSLFSKILNEVSLTDANKINEGLSLLADILKKIEIQSED</sequence>
<dbReference type="InterPro" id="IPR036390">
    <property type="entry name" value="WH_DNA-bd_sf"/>
</dbReference>
<dbReference type="GO" id="GO:0003677">
    <property type="term" value="F:DNA binding"/>
    <property type="evidence" value="ECO:0007669"/>
    <property type="project" value="UniProtKB-KW"/>
</dbReference>
<keyword evidence="2" id="KW-0238">DNA-binding</keyword>
<keyword evidence="6" id="KW-1185">Reference proteome</keyword>
<dbReference type="PANTHER" id="PTHR42756:SF1">
    <property type="entry name" value="TRANSCRIPTIONAL REPRESSOR OF EMRAB OPERON"/>
    <property type="match status" value="1"/>
</dbReference>
<dbReference type="eggNOG" id="COG1846">
    <property type="taxonomic scope" value="Bacteria"/>
</dbReference>
<dbReference type="PROSITE" id="PS50995">
    <property type="entry name" value="HTH_MARR_2"/>
    <property type="match status" value="1"/>
</dbReference>
<gene>
    <name evidence="5" type="ORF">OMK_00842</name>
</gene>
<organism evidence="5 6">
    <name type="scientific">Enterococcus dispar ATCC 51266</name>
    <dbReference type="NCBI Taxonomy" id="1139219"/>
    <lineage>
        <taxon>Bacteria</taxon>
        <taxon>Bacillati</taxon>
        <taxon>Bacillota</taxon>
        <taxon>Bacilli</taxon>
        <taxon>Lactobacillales</taxon>
        <taxon>Enterococcaceae</taxon>
        <taxon>Enterococcus</taxon>
    </lineage>
</organism>
<comment type="caution">
    <text evidence="5">The sequence shown here is derived from an EMBL/GenBank/DDBJ whole genome shotgun (WGS) entry which is preliminary data.</text>
</comment>
<dbReference type="RefSeq" id="WP_016172025.1">
    <property type="nucleotide sequence ID" value="NZ_ASWK01000001.1"/>
</dbReference>
<dbReference type="InterPro" id="IPR036388">
    <property type="entry name" value="WH-like_DNA-bd_sf"/>
</dbReference>
<keyword evidence="1" id="KW-0805">Transcription regulation</keyword>
<reference evidence="5 6" key="1">
    <citation type="submission" date="2013-03" db="EMBL/GenBank/DDBJ databases">
        <title>The Genome Sequence of Enterococcus dispar ATCC_51266 (Illumina only assembly).</title>
        <authorList>
            <consortium name="The Broad Institute Genomics Platform"/>
            <consortium name="The Broad Institute Genome Sequencing Center for Infectious Disease"/>
            <person name="Earl A."/>
            <person name="Russ C."/>
            <person name="Gilmore M."/>
            <person name="Surin D."/>
            <person name="Walker B."/>
            <person name="Young S."/>
            <person name="Zeng Q."/>
            <person name="Gargeya S."/>
            <person name="Fitzgerald M."/>
            <person name="Haas B."/>
            <person name="Abouelleil A."/>
            <person name="Allen A.W."/>
            <person name="Alvarado L."/>
            <person name="Arachchi H.M."/>
            <person name="Berlin A.M."/>
            <person name="Chapman S.B."/>
            <person name="Gainer-Dewar J."/>
            <person name="Goldberg J."/>
            <person name="Griggs A."/>
            <person name="Gujja S."/>
            <person name="Hansen M."/>
            <person name="Howarth C."/>
            <person name="Imamovic A."/>
            <person name="Ireland A."/>
            <person name="Larimer J."/>
            <person name="McCowan C."/>
            <person name="Murphy C."/>
            <person name="Pearson M."/>
            <person name="Poon T.W."/>
            <person name="Priest M."/>
            <person name="Roberts A."/>
            <person name="Saif S."/>
            <person name="Shea T."/>
            <person name="Sisk P."/>
            <person name="Sykes S."/>
            <person name="Wortman J."/>
            <person name="Nusbaum C."/>
            <person name="Birren B."/>
        </authorList>
    </citation>
    <scope>NUCLEOTIDE SEQUENCE [LARGE SCALE GENOMIC DNA]</scope>
    <source>
        <strain evidence="5 6">ATCC 51266</strain>
    </source>
</reference>
<dbReference type="AlphaFoldDB" id="S0KFJ4"/>
<name>S0KFJ4_9ENTE</name>
<dbReference type="Proteomes" id="UP000014127">
    <property type="component" value="Unassembled WGS sequence"/>
</dbReference>
<evidence type="ECO:0000256" key="3">
    <source>
        <dbReference type="ARBA" id="ARBA00023163"/>
    </source>
</evidence>
<protein>
    <recommendedName>
        <fullName evidence="4">HTH marR-type domain-containing protein</fullName>
    </recommendedName>
</protein>
<dbReference type="Gene3D" id="1.10.10.10">
    <property type="entry name" value="Winged helix-like DNA-binding domain superfamily/Winged helix DNA-binding domain"/>
    <property type="match status" value="1"/>
</dbReference>
<evidence type="ECO:0000313" key="5">
    <source>
        <dbReference type="EMBL" id="EOT43487.1"/>
    </source>
</evidence>
<evidence type="ECO:0000256" key="1">
    <source>
        <dbReference type="ARBA" id="ARBA00023015"/>
    </source>
</evidence>
<dbReference type="SMART" id="SM00347">
    <property type="entry name" value="HTH_MARR"/>
    <property type="match status" value="1"/>
</dbReference>
<dbReference type="InterPro" id="IPR000835">
    <property type="entry name" value="HTH_MarR-typ"/>
</dbReference>
<feature type="domain" description="HTH marR-type" evidence="4">
    <location>
        <begin position="2"/>
        <end position="145"/>
    </location>
</feature>
<dbReference type="SUPFAM" id="SSF46785">
    <property type="entry name" value="Winged helix' DNA-binding domain"/>
    <property type="match status" value="1"/>
</dbReference>